<proteinExistence type="predicted"/>
<dbReference type="EMBL" id="BAABFX010000032">
    <property type="protein sequence ID" value="GAA4398284.1"/>
    <property type="molecule type" value="Genomic_DNA"/>
</dbReference>
<organism evidence="8 9">
    <name type="scientific">Ornithinibacter aureus</name>
    <dbReference type="NCBI Taxonomy" id="622664"/>
    <lineage>
        <taxon>Bacteria</taxon>
        <taxon>Bacillati</taxon>
        <taxon>Actinomycetota</taxon>
        <taxon>Actinomycetes</taxon>
        <taxon>Micrococcales</taxon>
        <taxon>Intrasporangiaceae</taxon>
        <taxon>Ornithinibacter</taxon>
    </lineage>
</organism>
<dbReference type="PANTHER" id="PTHR30213">
    <property type="entry name" value="INNER MEMBRANE PROTEIN YHJD"/>
    <property type="match status" value="1"/>
</dbReference>
<sequence>MDMTEVGKAAEKEQTAPHPEDPRKPDQLSEISKPAWKMTLKNTWAEFSADKCTDLAAMLTYYSVLSIFPALLALVSLVGVFGQGDETVKAMLDIVRQLGQPDAADTLEGPVTEMVNADRAGITLVIGILTALWSASAYVGGFGRAMNTIYEVDEGRPVWKLRPMMLLVTTVLVVGAALALLGLVISGPVAEAIGGTIGLGSQSVTIWNWVKLPVILGIVVLMVALLYYATPNVKQPKFRWMSIGAAVAIVVWVIASIAFAFYVSRFGNYNKTYGSLATVVITLLWLWLTNLALLFGAELDAELERSRQLQAGIKAERTLQLPPRDTRQSERAEEKLEKRVAEGRELRMQAIEDGATGAPPEGKGGHDRSRHEEPDRTRHDGRRSDGTRKEHGKAHGSKESADEDSGEAPKALTLGALAGVAALVIKRALRRGR</sequence>
<keyword evidence="3 7" id="KW-0812">Transmembrane</keyword>
<evidence type="ECO:0000256" key="2">
    <source>
        <dbReference type="ARBA" id="ARBA00022475"/>
    </source>
</evidence>
<dbReference type="Pfam" id="PF03631">
    <property type="entry name" value="Virul_fac_BrkB"/>
    <property type="match status" value="1"/>
</dbReference>
<feature type="transmembrane region" description="Helical" evidence="7">
    <location>
        <begin position="59"/>
        <end position="82"/>
    </location>
</feature>
<feature type="compositionally biased region" description="Basic and acidic residues" evidence="6">
    <location>
        <begin position="324"/>
        <end position="347"/>
    </location>
</feature>
<comment type="caution">
    <text evidence="8">The sequence shown here is derived from an EMBL/GenBank/DDBJ whole genome shotgun (WGS) entry which is preliminary data.</text>
</comment>
<dbReference type="Proteomes" id="UP001500390">
    <property type="component" value="Unassembled WGS sequence"/>
</dbReference>
<accession>A0ABP8JZY3</accession>
<dbReference type="PANTHER" id="PTHR30213:SF0">
    <property type="entry name" value="UPF0761 MEMBRANE PROTEIN YIHY"/>
    <property type="match status" value="1"/>
</dbReference>
<protein>
    <recommendedName>
        <fullName evidence="10">YihY family inner membrane protein</fullName>
    </recommendedName>
</protein>
<name>A0ABP8JZY3_9MICO</name>
<feature type="transmembrane region" description="Helical" evidence="7">
    <location>
        <begin position="164"/>
        <end position="186"/>
    </location>
</feature>
<reference evidence="9" key="1">
    <citation type="journal article" date="2019" name="Int. J. Syst. Evol. Microbiol.">
        <title>The Global Catalogue of Microorganisms (GCM) 10K type strain sequencing project: providing services to taxonomists for standard genome sequencing and annotation.</title>
        <authorList>
            <consortium name="The Broad Institute Genomics Platform"/>
            <consortium name="The Broad Institute Genome Sequencing Center for Infectious Disease"/>
            <person name="Wu L."/>
            <person name="Ma J."/>
        </authorList>
    </citation>
    <scope>NUCLEOTIDE SEQUENCE [LARGE SCALE GENOMIC DNA]</scope>
    <source>
        <strain evidence="9">JCM 17738</strain>
    </source>
</reference>
<feature type="region of interest" description="Disordered" evidence="6">
    <location>
        <begin position="1"/>
        <end position="28"/>
    </location>
</feature>
<feature type="transmembrane region" description="Helical" evidence="7">
    <location>
        <begin position="206"/>
        <end position="228"/>
    </location>
</feature>
<evidence type="ECO:0000256" key="4">
    <source>
        <dbReference type="ARBA" id="ARBA00022989"/>
    </source>
</evidence>
<evidence type="ECO:0000256" key="6">
    <source>
        <dbReference type="SAM" id="MobiDB-lite"/>
    </source>
</evidence>
<feature type="region of interest" description="Disordered" evidence="6">
    <location>
        <begin position="314"/>
        <end position="408"/>
    </location>
</feature>
<feature type="transmembrane region" description="Helical" evidence="7">
    <location>
        <begin position="240"/>
        <end position="263"/>
    </location>
</feature>
<evidence type="ECO:0000256" key="7">
    <source>
        <dbReference type="SAM" id="Phobius"/>
    </source>
</evidence>
<feature type="transmembrane region" description="Helical" evidence="7">
    <location>
        <begin position="275"/>
        <end position="297"/>
    </location>
</feature>
<keyword evidence="2" id="KW-1003">Cell membrane</keyword>
<evidence type="ECO:0000313" key="8">
    <source>
        <dbReference type="EMBL" id="GAA4398284.1"/>
    </source>
</evidence>
<keyword evidence="4 7" id="KW-1133">Transmembrane helix</keyword>
<dbReference type="InterPro" id="IPR017039">
    <property type="entry name" value="Virul_fac_BrkB"/>
</dbReference>
<evidence type="ECO:0000256" key="3">
    <source>
        <dbReference type="ARBA" id="ARBA00022692"/>
    </source>
</evidence>
<evidence type="ECO:0000313" key="9">
    <source>
        <dbReference type="Proteomes" id="UP001500390"/>
    </source>
</evidence>
<evidence type="ECO:0000256" key="1">
    <source>
        <dbReference type="ARBA" id="ARBA00004651"/>
    </source>
</evidence>
<feature type="compositionally biased region" description="Basic and acidic residues" evidence="6">
    <location>
        <begin position="8"/>
        <end position="27"/>
    </location>
</feature>
<evidence type="ECO:0000256" key="5">
    <source>
        <dbReference type="ARBA" id="ARBA00023136"/>
    </source>
</evidence>
<keyword evidence="9" id="KW-1185">Reference proteome</keyword>
<comment type="subcellular location">
    <subcellularLocation>
        <location evidence="1">Cell membrane</location>
        <topology evidence="1">Multi-pass membrane protein</topology>
    </subcellularLocation>
</comment>
<keyword evidence="5 7" id="KW-0472">Membrane</keyword>
<feature type="compositionally biased region" description="Basic and acidic residues" evidence="6">
    <location>
        <begin position="363"/>
        <end position="389"/>
    </location>
</feature>
<dbReference type="NCBIfam" id="TIGR00765">
    <property type="entry name" value="yihY_not_rbn"/>
    <property type="match status" value="1"/>
</dbReference>
<gene>
    <name evidence="8" type="ORF">GCM10023153_22940</name>
</gene>
<feature type="transmembrane region" description="Helical" evidence="7">
    <location>
        <begin position="120"/>
        <end position="143"/>
    </location>
</feature>
<evidence type="ECO:0008006" key="10">
    <source>
        <dbReference type="Google" id="ProtNLM"/>
    </source>
</evidence>